<dbReference type="Proteomes" id="UP000800092">
    <property type="component" value="Unassembled WGS sequence"/>
</dbReference>
<gene>
    <name evidence="2" type="ORF">EV356DRAFT_535820</name>
</gene>
<evidence type="ECO:0000256" key="1">
    <source>
        <dbReference type="SAM" id="MobiDB-lite"/>
    </source>
</evidence>
<feature type="region of interest" description="Disordered" evidence="1">
    <location>
        <begin position="1"/>
        <end position="205"/>
    </location>
</feature>
<proteinExistence type="predicted"/>
<organism evidence="2 3">
    <name type="scientific">Viridothelium virens</name>
    <name type="common">Speckled blister lichen</name>
    <name type="synonym">Trypethelium virens</name>
    <dbReference type="NCBI Taxonomy" id="1048519"/>
    <lineage>
        <taxon>Eukaryota</taxon>
        <taxon>Fungi</taxon>
        <taxon>Dikarya</taxon>
        <taxon>Ascomycota</taxon>
        <taxon>Pezizomycotina</taxon>
        <taxon>Dothideomycetes</taxon>
        <taxon>Dothideomycetes incertae sedis</taxon>
        <taxon>Trypetheliales</taxon>
        <taxon>Trypetheliaceae</taxon>
        <taxon>Viridothelium</taxon>
    </lineage>
</organism>
<evidence type="ECO:0000313" key="2">
    <source>
        <dbReference type="EMBL" id="KAF2231131.1"/>
    </source>
</evidence>
<feature type="compositionally biased region" description="Low complexity" evidence="1">
    <location>
        <begin position="131"/>
        <end position="152"/>
    </location>
</feature>
<feature type="compositionally biased region" description="Polar residues" evidence="1">
    <location>
        <begin position="153"/>
        <end position="164"/>
    </location>
</feature>
<reference evidence="2" key="1">
    <citation type="journal article" date="2020" name="Stud. Mycol.">
        <title>101 Dothideomycetes genomes: a test case for predicting lifestyles and emergence of pathogens.</title>
        <authorList>
            <person name="Haridas S."/>
            <person name="Albert R."/>
            <person name="Binder M."/>
            <person name="Bloem J."/>
            <person name="Labutti K."/>
            <person name="Salamov A."/>
            <person name="Andreopoulos B."/>
            <person name="Baker S."/>
            <person name="Barry K."/>
            <person name="Bills G."/>
            <person name="Bluhm B."/>
            <person name="Cannon C."/>
            <person name="Castanera R."/>
            <person name="Culley D."/>
            <person name="Daum C."/>
            <person name="Ezra D."/>
            <person name="Gonzalez J."/>
            <person name="Henrissat B."/>
            <person name="Kuo A."/>
            <person name="Liang C."/>
            <person name="Lipzen A."/>
            <person name="Lutzoni F."/>
            <person name="Magnuson J."/>
            <person name="Mondo S."/>
            <person name="Nolan M."/>
            <person name="Ohm R."/>
            <person name="Pangilinan J."/>
            <person name="Park H.-J."/>
            <person name="Ramirez L."/>
            <person name="Alfaro M."/>
            <person name="Sun H."/>
            <person name="Tritt A."/>
            <person name="Yoshinaga Y."/>
            <person name="Zwiers L.-H."/>
            <person name="Turgeon B."/>
            <person name="Goodwin S."/>
            <person name="Spatafora J."/>
            <person name="Crous P."/>
            <person name="Grigoriev I."/>
        </authorList>
    </citation>
    <scope>NUCLEOTIDE SEQUENCE</scope>
    <source>
        <strain evidence="2">Tuck. ex Michener</strain>
    </source>
</reference>
<name>A0A6A6GZV0_VIRVR</name>
<accession>A0A6A6GZV0</accession>
<dbReference type="EMBL" id="ML991831">
    <property type="protein sequence ID" value="KAF2231131.1"/>
    <property type="molecule type" value="Genomic_DNA"/>
</dbReference>
<feature type="compositionally biased region" description="Basic and acidic residues" evidence="1">
    <location>
        <begin position="180"/>
        <end position="191"/>
    </location>
</feature>
<feature type="compositionally biased region" description="Low complexity" evidence="1">
    <location>
        <begin position="38"/>
        <end position="48"/>
    </location>
</feature>
<protein>
    <submittedName>
        <fullName evidence="2">Uncharacterized protein</fullName>
    </submittedName>
</protein>
<feature type="compositionally biased region" description="Low complexity" evidence="1">
    <location>
        <begin position="57"/>
        <end position="74"/>
    </location>
</feature>
<dbReference type="AlphaFoldDB" id="A0A6A6GZV0"/>
<sequence>MPSSKNCVACTRGTCTSHRRTDSSPEPQPIPIALRPVSGSTATASASGPKKSDSTKPKATASSGSKAGSSAAPAIKKPQEPSGGTKARASSGSKAEASTAPGARKSDWKEAKPAASSSQAPGAKRSDVREAQAALAAASSSHAVRAPSRASSQGSQHTAVQQGERSGIIEDPPESSVSRTAEDKGKGRADDVATPAATPPAATPATTPILPNEIVIAILEKLKEDDVLDDGLLFKEIIKASKQWYVAAVAFMYGGHGQYDPIFSGLYARTLVRSPKIAKLVKRVRYGPKIFENKVIRPITREWEKATNAGDIEEIMNPVIDQVLSPNPDSQVEHMLRRAWKSELGMGNLCYAEDTATMAVILNLVPNVEFIDLLHFRRRNLETRFHLDYQLTGLLEFDNVDSEVPGQIVNLPAFSNLKELRLDMRSQSARRLSRPLAIQSLRTLVLGHLVSVNPIDPEKWWKSGRSKVENLTIRKSSVDTMDFQLLL</sequence>
<keyword evidence="3" id="KW-1185">Reference proteome</keyword>
<evidence type="ECO:0000313" key="3">
    <source>
        <dbReference type="Proteomes" id="UP000800092"/>
    </source>
</evidence>